<protein>
    <submittedName>
        <fullName evidence="1">Uncharacterized protein</fullName>
    </submittedName>
</protein>
<organism evidence="1 2">
    <name type="scientific">Araneus ventricosus</name>
    <name type="common">Orbweaver spider</name>
    <name type="synonym">Epeira ventricosa</name>
    <dbReference type="NCBI Taxonomy" id="182803"/>
    <lineage>
        <taxon>Eukaryota</taxon>
        <taxon>Metazoa</taxon>
        <taxon>Ecdysozoa</taxon>
        <taxon>Arthropoda</taxon>
        <taxon>Chelicerata</taxon>
        <taxon>Arachnida</taxon>
        <taxon>Araneae</taxon>
        <taxon>Araneomorphae</taxon>
        <taxon>Entelegynae</taxon>
        <taxon>Araneoidea</taxon>
        <taxon>Araneidae</taxon>
        <taxon>Araneus</taxon>
    </lineage>
</organism>
<gene>
    <name evidence="1" type="ORF">AVEN_157328_1</name>
</gene>
<evidence type="ECO:0000313" key="2">
    <source>
        <dbReference type="Proteomes" id="UP000499080"/>
    </source>
</evidence>
<comment type="caution">
    <text evidence="1">The sequence shown here is derived from an EMBL/GenBank/DDBJ whole genome shotgun (WGS) entry which is preliminary data.</text>
</comment>
<sequence length="138" mass="15500">MRYQISFIRPKEHHPVLPKHPGKQLKDWPPQQIVRHCGSCIIAPITSGSCSNPPFHWGTTRHRKWAQRATPPLLCHRVDESLLTYTAASHPHVCGVPFIQGVRKISGKNESVGQATISIQNHIGTWVSKRHLEEAVGI</sequence>
<accession>A0A4Y2SG60</accession>
<name>A0A4Y2SG60_ARAVE</name>
<proteinExistence type="predicted"/>
<keyword evidence="2" id="KW-1185">Reference proteome</keyword>
<evidence type="ECO:0000313" key="1">
    <source>
        <dbReference type="EMBL" id="GBN87252.1"/>
    </source>
</evidence>
<reference evidence="1 2" key="1">
    <citation type="journal article" date="2019" name="Sci. Rep.">
        <title>Orb-weaving spider Araneus ventricosus genome elucidates the spidroin gene catalogue.</title>
        <authorList>
            <person name="Kono N."/>
            <person name="Nakamura H."/>
            <person name="Ohtoshi R."/>
            <person name="Moran D.A.P."/>
            <person name="Shinohara A."/>
            <person name="Yoshida Y."/>
            <person name="Fujiwara M."/>
            <person name="Mori M."/>
            <person name="Tomita M."/>
            <person name="Arakawa K."/>
        </authorList>
    </citation>
    <scope>NUCLEOTIDE SEQUENCE [LARGE SCALE GENOMIC DNA]</scope>
</reference>
<dbReference type="EMBL" id="BGPR01021714">
    <property type="protein sequence ID" value="GBN87252.1"/>
    <property type="molecule type" value="Genomic_DNA"/>
</dbReference>
<dbReference type="AlphaFoldDB" id="A0A4Y2SG60"/>
<dbReference type="Proteomes" id="UP000499080">
    <property type="component" value="Unassembled WGS sequence"/>
</dbReference>